<evidence type="ECO:0000256" key="3">
    <source>
        <dbReference type="ARBA" id="ARBA00022777"/>
    </source>
</evidence>
<dbReference type="GO" id="GO:0016301">
    <property type="term" value="F:kinase activity"/>
    <property type="evidence" value="ECO:0007669"/>
    <property type="project" value="UniProtKB-KW"/>
</dbReference>
<proteinExistence type="inferred from homology"/>
<feature type="non-terminal residue" evidence="5">
    <location>
        <position position="248"/>
    </location>
</feature>
<organism evidence="5">
    <name type="scientific">marine sediment metagenome</name>
    <dbReference type="NCBI Taxonomy" id="412755"/>
    <lineage>
        <taxon>unclassified sequences</taxon>
        <taxon>metagenomes</taxon>
        <taxon>ecological metagenomes</taxon>
    </lineage>
</organism>
<feature type="domain" description="Carbohydrate kinase PfkB" evidence="4">
    <location>
        <begin position="13"/>
        <end position="202"/>
    </location>
</feature>
<accession>X0WEW5</accession>
<protein>
    <recommendedName>
        <fullName evidence="4">Carbohydrate kinase PfkB domain-containing protein</fullName>
    </recommendedName>
</protein>
<evidence type="ECO:0000256" key="2">
    <source>
        <dbReference type="ARBA" id="ARBA00022679"/>
    </source>
</evidence>
<dbReference type="InterPro" id="IPR050306">
    <property type="entry name" value="PfkB_Carbo_kinase"/>
</dbReference>
<dbReference type="SUPFAM" id="SSF53613">
    <property type="entry name" value="Ribokinase-like"/>
    <property type="match status" value="1"/>
</dbReference>
<sequence length="248" mass="27151">GMFENEGEEFIKIMKIAKEAGATTSCDVSLPDPASASGKAPWRTILEKVLPYIDIFLPSVEEALFMLEKEKFLAMKEEHDNAELIDFISPDDYSHLADKLLSLGTKMTSLKAGHAGWYFKTGPLEAVSSLGRAAAGDPQAWADRELWCPAFSAPTLVGATGSGDSSIAGFLSAFLKKLPVEQCLKYAVCLGYQNVQVPDAVSGIKSWEETTAMLESDLPILDMPVTFDTWKWIDKAELWAGPHDRLSK</sequence>
<keyword evidence="3" id="KW-0418">Kinase</keyword>
<dbReference type="InterPro" id="IPR029056">
    <property type="entry name" value="Ribokinase-like"/>
</dbReference>
<keyword evidence="2" id="KW-0808">Transferase</keyword>
<gene>
    <name evidence="5" type="ORF">S01H1_68001</name>
</gene>
<dbReference type="Pfam" id="PF00294">
    <property type="entry name" value="PfkB"/>
    <property type="match status" value="1"/>
</dbReference>
<evidence type="ECO:0000256" key="1">
    <source>
        <dbReference type="ARBA" id="ARBA00010688"/>
    </source>
</evidence>
<dbReference type="PANTHER" id="PTHR43085:SF57">
    <property type="entry name" value="CARBOHYDRATE KINASE PFKB DOMAIN-CONTAINING PROTEIN"/>
    <property type="match status" value="1"/>
</dbReference>
<comment type="caution">
    <text evidence="5">The sequence shown here is derived from an EMBL/GenBank/DDBJ whole genome shotgun (WGS) entry which is preliminary data.</text>
</comment>
<name>X0WEW5_9ZZZZ</name>
<reference evidence="5" key="1">
    <citation type="journal article" date="2014" name="Front. Microbiol.">
        <title>High frequency of phylogenetically diverse reductive dehalogenase-homologous genes in deep subseafloor sedimentary metagenomes.</title>
        <authorList>
            <person name="Kawai M."/>
            <person name="Futagami T."/>
            <person name="Toyoda A."/>
            <person name="Takaki Y."/>
            <person name="Nishi S."/>
            <person name="Hori S."/>
            <person name="Arai W."/>
            <person name="Tsubouchi T."/>
            <person name="Morono Y."/>
            <person name="Uchiyama I."/>
            <person name="Ito T."/>
            <person name="Fujiyama A."/>
            <person name="Inagaki F."/>
            <person name="Takami H."/>
        </authorList>
    </citation>
    <scope>NUCLEOTIDE SEQUENCE</scope>
    <source>
        <strain evidence="5">Expedition CK06-06</strain>
    </source>
</reference>
<dbReference type="PANTHER" id="PTHR43085">
    <property type="entry name" value="HEXOKINASE FAMILY MEMBER"/>
    <property type="match status" value="1"/>
</dbReference>
<comment type="similarity">
    <text evidence="1">Belongs to the carbohydrate kinase PfkB family.</text>
</comment>
<dbReference type="AlphaFoldDB" id="X0WEW5"/>
<dbReference type="InterPro" id="IPR011611">
    <property type="entry name" value="PfkB_dom"/>
</dbReference>
<dbReference type="EMBL" id="BARS01045069">
    <property type="protein sequence ID" value="GAG29210.1"/>
    <property type="molecule type" value="Genomic_DNA"/>
</dbReference>
<feature type="non-terminal residue" evidence="5">
    <location>
        <position position="1"/>
    </location>
</feature>
<evidence type="ECO:0000259" key="4">
    <source>
        <dbReference type="Pfam" id="PF00294"/>
    </source>
</evidence>
<evidence type="ECO:0000313" key="5">
    <source>
        <dbReference type="EMBL" id="GAG29210.1"/>
    </source>
</evidence>
<dbReference type="Gene3D" id="3.40.1190.20">
    <property type="match status" value="1"/>
</dbReference>